<evidence type="ECO:0000259" key="2">
    <source>
        <dbReference type="Pfam" id="PF00078"/>
    </source>
</evidence>
<dbReference type="Pfam" id="PF17921">
    <property type="entry name" value="Integrase_H2C2"/>
    <property type="match status" value="1"/>
</dbReference>
<accession>A0ABQ4YTF0</accession>
<dbReference type="InterPro" id="IPR043128">
    <property type="entry name" value="Rev_trsase/Diguanyl_cyclase"/>
</dbReference>
<reference evidence="4" key="1">
    <citation type="journal article" date="2022" name="Int. J. Mol. Sci.">
        <title>Draft Genome of Tanacetum Coccineum: Genomic Comparison of Closely Related Tanacetum-Family Plants.</title>
        <authorList>
            <person name="Yamashiro T."/>
            <person name="Shiraishi A."/>
            <person name="Nakayama K."/>
            <person name="Satake H."/>
        </authorList>
    </citation>
    <scope>NUCLEOTIDE SEQUENCE</scope>
</reference>
<evidence type="ECO:0000259" key="3">
    <source>
        <dbReference type="Pfam" id="PF17921"/>
    </source>
</evidence>
<evidence type="ECO:0000313" key="5">
    <source>
        <dbReference type="Proteomes" id="UP001151760"/>
    </source>
</evidence>
<dbReference type="Gene3D" id="1.10.340.70">
    <property type="match status" value="1"/>
</dbReference>
<evidence type="ECO:0000313" key="4">
    <source>
        <dbReference type="EMBL" id="GJS80266.1"/>
    </source>
</evidence>
<dbReference type="CDD" id="cd01647">
    <property type="entry name" value="RT_LTR"/>
    <property type="match status" value="1"/>
</dbReference>
<name>A0ABQ4YTF0_9ASTR</name>
<dbReference type="Proteomes" id="UP001151760">
    <property type="component" value="Unassembled WGS sequence"/>
</dbReference>
<feature type="domain" description="Integrase zinc-binding" evidence="3">
    <location>
        <begin position="626"/>
        <end position="677"/>
    </location>
</feature>
<keyword evidence="4" id="KW-0695">RNA-directed DNA polymerase</keyword>
<keyword evidence="4" id="KW-0548">Nucleotidyltransferase</keyword>
<organism evidence="4 5">
    <name type="scientific">Tanacetum coccineum</name>
    <dbReference type="NCBI Taxonomy" id="301880"/>
    <lineage>
        <taxon>Eukaryota</taxon>
        <taxon>Viridiplantae</taxon>
        <taxon>Streptophyta</taxon>
        <taxon>Embryophyta</taxon>
        <taxon>Tracheophyta</taxon>
        <taxon>Spermatophyta</taxon>
        <taxon>Magnoliopsida</taxon>
        <taxon>eudicotyledons</taxon>
        <taxon>Gunneridae</taxon>
        <taxon>Pentapetalae</taxon>
        <taxon>asterids</taxon>
        <taxon>campanulids</taxon>
        <taxon>Asterales</taxon>
        <taxon>Asteraceae</taxon>
        <taxon>Asteroideae</taxon>
        <taxon>Anthemideae</taxon>
        <taxon>Anthemidinae</taxon>
        <taxon>Tanacetum</taxon>
    </lineage>
</organism>
<dbReference type="PANTHER" id="PTHR33067">
    <property type="entry name" value="RNA-DIRECTED DNA POLYMERASE-RELATED"/>
    <property type="match status" value="1"/>
</dbReference>
<dbReference type="Pfam" id="PF08284">
    <property type="entry name" value="RVP_2"/>
    <property type="match status" value="1"/>
</dbReference>
<evidence type="ECO:0000256" key="1">
    <source>
        <dbReference type="SAM" id="MobiDB-lite"/>
    </source>
</evidence>
<feature type="region of interest" description="Disordered" evidence="1">
    <location>
        <begin position="223"/>
        <end position="259"/>
    </location>
</feature>
<sequence length="688" mass="79638">MPKYAKFLKGLLLNKTRLEEACTVIMNKRCSAILLNKLPSKEKDLGSFTLPCDIGHLHINNALADLGASISLMPYTMYEKLGLREPKPTRMSLELADRSIQYPRGIAENVLIKIDKFILPIDFVILNMREDSKILIILGRPFLATARAMIDVFNKKITLRVGNKEVIFDVDQSIKRPPAEDDECYGIDYLDTTIHLKTQELLEDDQLDLFLVNNLEKSLDQSDLESYGKADDGSESKTPIRHIEQVNTPYSESQETKGPDKIQNEHLYSATANEIDKKRPELKDLPSHLEYTYLKRDESCLVIISFKLTEKEKISLLRVLEKRKGAIAWKMSDIKGIRFFQIPIAPEDQEKTTFTCPYGTFAYERMPFGLCNASATFQRCMTAIFHDIVEDFMEDFMEVFMDDFSVFEGIVLGHKISRKGIEVDKAKIDVIAKLPYPRNVKSVRSFLGYAGFYRRFIKDFLMISKLMTQLLMKDAKFDFSENFYTDHPALKYLFSKQDAKPRLIRWVLLLQGFNIEIKDRKGSKNLAVDHLSRLENLNMGELAKEEIANKFLDEHLMILKAKLNDDEPWYADYVNYIVGKVVPPKWTLERRKRFFSQVKKYFWDEPYVFRLCLDNVMRRYVAGDKILEILAHCHSGPTKGHHSASVTGRKVYEVGFYWPSIFKDAKDYVMKCDECQKLGNISSRNEMP</sequence>
<dbReference type="CDD" id="cd00303">
    <property type="entry name" value="retropepsin_like"/>
    <property type="match status" value="1"/>
</dbReference>
<dbReference type="PANTHER" id="PTHR33067:SF35">
    <property type="entry name" value="ASPARTIC PEPTIDASE DDI1-TYPE DOMAIN-CONTAINING PROTEIN"/>
    <property type="match status" value="1"/>
</dbReference>
<comment type="caution">
    <text evidence="4">The sequence shown here is derived from an EMBL/GenBank/DDBJ whole genome shotgun (WGS) entry which is preliminary data.</text>
</comment>
<keyword evidence="5" id="KW-1185">Reference proteome</keyword>
<proteinExistence type="predicted"/>
<dbReference type="GO" id="GO:0003964">
    <property type="term" value="F:RNA-directed DNA polymerase activity"/>
    <property type="evidence" value="ECO:0007669"/>
    <property type="project" value="UniProtKB-KW"/>
</dbReference>
<dbReference type="EMBL" id="BQNB010010658">
    <property type="protein sequence ID" value="GJS80266.1"/>
    <property type="molecule type" value="Genomic_DNA"/>
</dbReference>
<dbReference type="Gene3D" id="3.30.70.270">
    <property type="match status" value="2"/>
</dbReference>
<dbReference type="SUPFAM" id="SSF56672">
    <property type="entry name" value="DNA/RNA polymerases"/>
    <property type="match status" value="1"/>
</dbReference>
<dbReference type="InterPro" id="IPR041588">
    <property type="entry name" value="Integrase_H2C2"/>
</dbReference>
<reference evidence="4" key="2">
    <citation type="submission" date="2022-01" db="EMBL/GenBank/DDBJ databases">
        <authorList>
            <person name="Yamashiro T."/>
            <person name="Shiraishi A."/>
            <person name="Satake H."/>
            <person name="Nakayama K."/>
        </authorList>
    </citation>
    <scope>NUCLEOTIDE SEQUENCE</scope>
</reference>
<dbReference type="Pfam" id="PF00078">
    <property type="entry name" value="RVT_1"/>
    <property type="match status" value="1"/>
</dbReference>
<feature type="domain" description="Reverse transcriptase" evidence="2">
    <location>
        <begin position="319"/>
        <end position="407"/>
    </location>
</feature>
<dbReference type="Gene3D" id="2.40.70.10">
    <property type="entry name" value="Acid Proteases"/>
    <property type="match status" value="1"/>
</dbReference>
<keyword evidence="4" id="KW-0808">Transferase</keyword>
<dbReference type="Gene3D" id="3.10.10.10">
    <property type="entry name" value="HIV Type 1 Reverse Transcriptase, subunit A, domain 1"/>
    <property type="match status" value="1"/>
</dbReference>
<protein>
    <submittedName>
        <fullName evidence="4">Reverse transcriptase domain-containing protein</fullName>
    </submittedName>
</protein>
<gene>
    <name evidence="4" type="ORF">Tco_0730147</name>
</gene>
<dbReference type="InterPro" id="IPR021109">
    <property type="entry name" value="Peptidase_aspartic_dom_sf"/>
</dbReference>
<dbReference type="InterPro" id="IPR000477">
    <property type="entry name" value="RT_dom"/>
</dbReference>
<dbReference type="InterPro" id="IPR043502">
    <property type="entry name" value="DNA/RNA_pol_sf"/>
</dbReference>
<feature type="compositionally biased region" description="Basic and acidic residues" evidence="1">
    <location>
        <begin position="226"/>
        <end position="235"/>
    </location>
</feature>